<accession>A0A1A3U7E8</accession>
<evidence type="ECO:0000256" key="1">
    <source>
        <dbReference type="SAM" id="SignalP"/>
    </source>
</evidence>
<dbReference type="EMBL" id="LZMF01000017">
    <property type="protein sequence ID" value="OBK90816.1"/>
    <property type="molecule type" value="Genomic_DNA"/>
</dbReference>
<dbReference type="Proteomes" id="UP000093759">
    <property type="component" value="Unassembled WGS sequence"/>
</dbReference>
<comment type="caution">
    <text evidence="2">The sequence shown here is derived from an EMBL/GenBank/DDBJ whole genome shotgun (WGS) entry which is preliminary data.</text>
</comment>
<dbReference type="RefSeq" id="WP_065023130.1">
    <property type="nucleotide sequence ID" value="NZ_LZMF01000017.1"/>
</dbReference>
<dbReference type="AlphaFoldDB" id="A0A1A3U7E8"/>
<evidence type="ECO:0000313" key="2">
    <source>
        <dbReference type="EMBL" id="OBK90816.1"/>
    </source>
</evidence>
<proteinExistence type="predicted"/>
<reference evidence="3" key="1">
    <citation type="submission" date="2016-06" db="EMBL/GenBank/DDBJ databases">
        <authorList>
            <person name="Sutton G."/>
            <person name="Brinkac L."/>
            <person name="Sanka R."/>
            <person name="Adams M."/>
            <person name="Lau E."/>
            <person name="Garcia-Basteiro A."/>
            <person name="Lopez-Varela E."/>
            <person name="Palencia S."/>
        </authorList>
    </citation>
    <scope>NUCLEOTIDE SEQUENCE [LARGE SCALE GENOMIC DNA]</scope>
    <source>
        <strain evidence="3">1274684.2</strain>
    </source>
</reference>
<feature type="signal peptide" evidence="1">
    <location>
        <begin position="1"/>
        <end position="26"/>
    </location>
</feature>
<dbReference type="Gene3D" id="3.30.10.20">
    <property type="match status" value="1"/>
</dbReference>
<organism evidence="2 3">
    <name type="scientific">Mycolicibacter sinensis (strain JDM601)</name>
    <name type="common">Mycobacterium sinense</name>
    <dbReference type="NCBI Taxonomy" id="875328"/>
    <lineage>
        <taxon>Bacteria</taxon>
        <taxon>Bacillati</taxon>
        <taxon>Actinomycetota</taxon>
        <taxon>Actinomycetes</taxon>
        <taxon>Mycobacteriales</taxon>
        <taxon>Mycobacteriaceae</taxon>
        <taxon>Mycolicibacter</taxon>
    </lineage>
</organism>
<feature type="chain" id="PRO_5008330827" description="PASTA domain-containing protein" evidence="1">
    <location>
        <begin position="27"/>
        <end position="108"/>
    </location>
</feature>
<name>A0A1A3U7E8_MYCSD</name>
<evidence type="ECO:0008006" key="4">
    <source>
        <dbReference type="Google" id="ProtNLM"/>
    </source>
</evidence>
<keyword evidence="1" id="KW-0732">Signal</keyword>
<gene>
    <name evidence="2" type="ORF">A5648_16435</name>
</gene>
<evidence type="ECO:0000313" key="3">
    <source>
        <dbReference type="Proteomes" id="UP000093759"/>
    </source>
</evidence>
<sequence length="108" mass="11355">MTLRIPLIAASMLAAGVLGLAPTAAAESEWTMPDLVGKDLQGAQDSIQSLTNDQVWYSGSTDLTGKGRNQILDRNWLVCSSTPPAGATITASTQITFGVVRMDTESCP</sequence>
<protein>
    <recommendedName>
        <fullName evidence="4">PASTA domain-containing protein</fullName>
    </recommendedName>
</protein>